<feature type="domain" description="DUF6533" evidence="3">
    <location>
        <begin position="20"/>
        <end position="66"/>
    </location>
</feature>
<feature type="compositionally biased region" description="Basic and acidic residues" evidence="1">
    <location>
        <begin position="334"/>
        <end position="363"/>
    </location>
</feature>
<dbReference type="Pfam" id="PF20151">
    <property type="entry name" value="DUF6533"/>
    <property type="match status" value="1"/>
</dbReference>
<evidence type="ECO:0000256" key="1">
    <source>
        <dbReference type="SAM" id="MobiDB-lite"/>
    </source>
</evidence>
<protein>
    <recommendedName>
        <fullName evidence="3">DUF6533 domain-containing protein</fullName>
    </recommendedName>
</protein>
<keyword evidence="2" id="KW-0472">Membrane</keyword>
<keyword evidence="5" id="KW-1185">Reference proteome</keyword>
<gene>
    <name evidence="4" type="ORF">V5O48_011021</name>
</gene>
<organism evidence="4 5">
    <name type="scientific">Marasmius crinis-equi</name>
    <dbReference type="NCBI Taxonomy" id="585013"/>
    <lineage>
        <taxon>Eukaryota</taxon>
        <taxon>Fungi</taxon>
        <taxon>Dikarya</taxon>
        <taxon>Basidiomycota</taxon>
        <taxon>Agaricomycotina</taxon>
        <taxon>Agaricomycetes</taxon>
        <taxon>Agaricomycetidae</taxon>
        <taxon>Agaricales</taxon>
        <taxon>Marasmiineae</taxon>
        <taxon>Marasmiaceae</taxon>
        <taxon>Marasmius</taxon>
    </lineage>
</organism>
<evidence type="ECO:0000313" key="5">
    <source>
        <dbReference type="Proteomes" id="UP001465976"/>
    </source>
</evidence>
<feature type="transmembrane region" description="Helical" evidence="2">
    <location>
        <begin position="231"/>
        <end position="250"/>
    </location>
</feature>
<keyword evidence="2" id="KW-1133">Transmembrane helix</keyword>
<evidence type="ECO:0000259" key="3">
    <source>
        <dbReference type="Pfam" id="PF20151"/>
    </source>
</evidence>
<keyword evidence="2" id="KW-0812">Transmembrane</keyword>
<feature type="region of interest" description="Disordered" evidence="1">
    <location>
        <begin position="299"/>
        <end position="363"/>
    </location>
</feature>
<feature type="transmembrane region" description="Helical" evidence="2">
    <location>
        <begin position="205"/>
        <end position="225"/>
    </location>
</feature>
<dbReference type="InterPro" id="IPR045340">
    <property type="entry name" value="DUF6533"/>
</dbReference>
<feature type="compositionally biased region" description="Polar residues" evidence="1">
    <location>
        <begin position="308"/>
        <end position="330"/>
    </location>
</feature>
<comment type="caution">
    <text evidence="4">The sequence shown here is derived from an EMBL/GenBank/DDBJ whole genome shotgun (WGS) entry which is preliminary data.</text>
</comment>
<feature type="transmembrane region" description="Helical" evidence="2">
    <location>
        <begin position="58"/>
        <end position="77"/>
    </location>
</feature>
<dbReference type="EMBL" id="JBAHYK010000851">
    <property type="protein sequence ID" value="KAL0570937.1"/>
    <property type="molecule type" value="Genomic_DNA"/>
</dbReference>
<feature type="transmembrane region" description="Helical" evidence="2">
    <location>
        <begin position="116"/>
        <end position="135"/>
    </location>
</feature>
<proteinExistence type="predicted"/>
<accession>A0ABR3F6Q8</accession>
<evidence type="ECO:0000313" key="4">
    <source>
        <dbReference type="EMBL" id="KAL0570937.1"/>
    </source>
</evidence>
<sequence length="363" mass="40753">MSEPELSPAQFQRDLNVNAYINLVSFTLLYYEYLITFEAEVTRIWAHTTLNTPTVIFYLNRYVTLFGHIPIVVQYFWTAPGSDFKREYYAVLIQIMVGVMLIARTYALYERNKKILTGLVLFTVGAIIHGGWAVYTAKSDERHEDPVPYIGCPSSVGASLGERLAAAWLGMLIFDTIVFILTLYKALRIGRVRGNLLPLLVRDGTLYYGVMISCNLGNILTFFLGDRIIRGLLTTFTNVMASILISRLVLNLRDPRILQATPNSTTVYSRPSAPTLSTLEPNTIGSAGTPFSSFWRRTRSQTTKTSQAGSSIFMASSSGLGDQMETSTRLGQRGIEDRIDEESIREEAIELTEFPKRSPQEHV</sequence>
<feature type="transmembrane region" description="Helical" evidence="2">
    <location>
        <begin position="20"/>
        <end position="37"/>
    </location>
</feature>
<evidence type="ECO:0000256" key="2">
    <source>
        <dbReference type="SAM" id="Phobius"/>
    </source>
</evidence>
<reference evidence="4 5" key="1">
    <citation type="submission" date="2024-02" db="EMBL/GenBank/DDBJ databases">
        <title>A draft genome for the cacao thread blight pathogen Marasmius crinis-equi.</title>
        <authorList>
            <person name="Cohen S.P."/>
            <person name="Baruah I.K."/>
            <person name="Amoako-Attah I."/>
            <person name="Bukari Y."/>
            <person name="Meinhardt L.W."/>
            <person name="Bailey B.A."/>
        </authorList>
    </citation>
    <scope>NUCLEOTIDE SEQUENCE [LARGE SCALE GENOMIC DNA]</scope>
    <source>
        <strain evidence="4 5">GH-76</strain>
    </source>
</reference>
<name>A0ABR3F6Q8_9AGAR</name>
<feature type="transmembrane region" description="Helical" evidence="2">
    <location>
        <begin position="89"/>
        <end position="109"/>
    </location>
</feature>
<dbReference type="Proteomes" id="UP001465976">
    <property type="component" value="Unassembled WGS sequence"/>
</dbReference>
<feature type="transmembrane region" description="Helical" evidence="2">
    <location>
        <begin position="165"/>
        <end position="184"/>
    </location>
</feature>